<protein>
    <submittedName>
        <fullName evidence="2">Uncharacterized protein</fullName>
    </submittedName>
</protein>
<feature type="chain" id="PRO_5022733648" evidence="1">
    <location>
        <begin position="20"/>
        <end position="413"/>
    </location>
</feature>
<proteinExistence type="predicted"/>
<comment type="caution">
    <text evidence="2">The sequence shown here is derived from an EMBL/GenBank/DDBJ whole genome shotgun (WGS) entry which is preliminary data.</text>
</comment>
<sequence>MKQLFLAISMTVLSSLCFAQNNGMFVTLRVTDSIWLNSKWIKEFSDDSTMVNGASGVVLTEKAIKGVLSKYLPLTQRGAVNGLASLDGSGKIPSSQLPLMTTSVISGSTVINDIGDQTILCNGTGCGGPGSPALTLTLPSAAGIAGRKYVVKRINTGCVIIEAAGANMEGEPYYEMNSIDGNDFATFLSDGSNWRIITKSYVIPTIPTTPDLQTVTAMGNTTTSPINVGGMQITGSGPTLGDRLNINYFGGVSTLWTRDDTAQGGYIQMATPGGPEGQAQIRLAVIENGLGNEVILQSSHDNSRDMLVLSGAFKAMGMTLNAHTIDGDYTTLPSDYTIMSAGNSPTVTLTGEEGKIYVLVEEAANPTVDGMTWTPAITYKGTTYNNANNPTLSAYSRFTVQKINGGWYLIGAN</sequence>
<keyword evidence="1" id="KW-0732">Signal</keyword>
<dbReference type="RefSeq" id="WP_149836869.1">
    <property type="nucleotide sequence ID" value="NZ_VUOC01000001.1"/>
</dbReference>
<reference evidence="2 3" key="1">
    <citation type="submission" date="2019-09" db="EMBL/GenBank/DDBJ databases">
        <title>Chitinophaga ginsengihumi sp. nov., isolated from soil of ginseng rhizosphere.</title>
        <authorList>
            <person name="Lee J."/>
        </authorList>
    </citation>
    <scope>NUCLEOTIDE SEQUENCE [LARGE SCALE GENOMIC DNA]</scope>
    <source>
        <strain evidence="2 3">BN140078</strain>
    </source>
</reference>
<reference evidence="2 3" key="2">
    <citation type="submission" date="2019-09" db="EMBL/GenBank/DDBJ databases">
        <authorList>
            <person name="Jin C."/>
        </authorList>
    </citation>
    <scope>NUCLEOTIDE SEQUENCE [LARGE SCALE GENOMIC DNA]</scope>
    <source>
        <strain evidence="2 3">BN140078</strain>
    </source>
</reference>
<dbReference type="EMBL" id="VUOC01000001">
    <property type="protein sequence ID" value="KAA2245480.1"/>
    <property type="molecule type" value="Genomic_DNA"/>
</dbReference>
<keyword evidence="3" id="KW-1185">Reference proteome</keyword>
<evidence type="ECO:0000313" key="3">
    <source>
        <dbReference type="Proteomes" id="UP000324611"/>
    </source>
</evidence>
<accession>A0A5B2W446</accession>
<dbReference type="Proteomes" id="UP000324611">
    <property type="component" value="Unassembled WGS sequence"/>
</dbReference>
<evidence type="ECO:0000313" key="2">
    <source>
        <dbReference type="EMBL" id="KAA2245480.1"/>
    </source>
</evidence>
<feature type="signal peptide" evidence="1">
    <location>
        <begin position="1"/>
        <end position="19"/>
    </location>
</feature>
<dbReference type="AlphaFoldDB" id="A0A5B2W446"/>
<gene>
    <name evidence="2" type="ORF">F0L74_05855</name>
</gene>
<name>A0A5B2W446_9BACT</name>
<organism evidence="2 3">
    <name type="scientific">Chitinophaga agrisoli</name>
    <dbReference type="NCBI Taxonomy" id="2607653"/>
    <lineage>
        <taxon>Bacteria</taxon>
        <taxon>Pseudomonadati</taxon>
        <taxon>Bacteroidota</taxon>
        <taxon>Chitinophagia</taxon>
        <taxon>Chitinophagales</taxon>
        <taxon>Chitinophagaceae</taxon>
        <taxon>Chitinophaga</taxon>
    </lineage>
</organism>
<evidence type="ECO:0000256" key="1">
    <source>
        <dbReference type="SAM" id="SignalP"/>
    </source>
</evidence>